<dbReference type="Proteomes" id="UP000000707">
    <property type="component" value="Unassembled WGS sequence"/>
</dbReference>
<proteinExistence type="predicted"/>
<organism evidence="2">
    <name type="scientific">Candida tenuis (strain ATCC 10573 / BCRC 21748 / CBS 615 / JCM 9827 / NBRC 10315 / NRRL Y-1498 / VKM Y-70)</name>
    <name type="common">Yeast</name>
    <name type="synonym">Yamadazyma tenuis</name>
    <dbReference type="NCBI Taxonomy" id="590646"/>
    <lineage>
        <taxon>Eukaryota</taxon>
        <taxon>Fungi</taxon>
        <taxon>Dikarya</taxon>
        <taxon>Ascomycota</taxon>
        <taxon>Saccharomycotina</taxon>
        <taxon>Pichiomycetes</taxon>
        <taxon>Debaryomycetaceae</taxon>
        <taxon>Yamadazyma</taxon>
    </lineage>
</organism>
<gene>
    <name evidence="1" type="ORF">CANTEDRAFT_114635</name>
</gene>
<dbReference type="OrthoDB" id="193703at2759"/>
<accession>G3B5Z1</accession>
<evidence type="ECO:0000313" key="2">
    <source>
        <dbReference type="Proteomes" id="UP000000707"/>
    </source>
</evidence>
<dbReference type="eggNOG" id="KOG1816">
    <property type="taxonomic scope" value="Eukaryota"/>
</dbReference>
<name>G3B5Z1_CANTC</name>
<keyword evidence="2" id="KW-1185">Reference proteome</keyword>
<dbReference type="STRING" id="590646.G3B5Z1"/>
<sequence length="176" mass="20410">MHQLDTSAKVENFKLNFRKCTNENCINASSQDNSLGLCGSCYGPLYSQLYDPENVKLQSRIERRYVLQLNKGCEFTNCINSECKRNTIEPQSLKLIMKYVNERLMSYISTPALPVNKLKPVHPNKFWFCVTDSMNLKMDLFRAFADNYDPNVVIQGIRKIHTPTHELLQSWLKSHT</sequence>
<evidence type="ECO:0008006" key="3">
    <source>
        <dbReference type="Google" id="ProtNLM"/>
    </source>
</evidence>
<dbReference type="EMBL" id="GL996524">
    <property type="protein sequence ID" value="EGV63337.1"/>
    <property type="molecule type" value="Genomic_DNA"/>
</dbReference>
<reference evidence="1 2" key="1">
    <citation type="journal article" date="2011" name="Proc. Natl. Acad. Sci. U.S.A.">
        <title>Comparative genomics of xylose-fermenting fungi for enhanced biofuel production.</title>
        <authorList>
            <person name="Wohlbach D.J."/>
            <person name="Kuo A."/>
            <person name="Sato T.K."/>
            <person name="Potts K.M."/>
            <person name="Salamov A.A."/>
            <person name="LaButti K.M."/>
            <person name="Sun H."/>
            <person name="Clum A."/>
            <person name="Pangilinan J.L."/>
            <person name="Lindquist E.A."/>
            <person name="Lucas S."/>
            <person name="Lapidus A."/>
            <person name="Jin M."/>
            <person name="Gunawan C."/>
            <person name="Balan V."/>
            <person name="Dale B.E."/>
            <person name="Jeffries T.W."/>
            <person name="Zinkel R."/>
            <person name="Barry K.W."/>
            <person name="Grigoriev I.V."/>
            <person name="Gasch A.P."/>
        </authorList>
    </citation>
    <scope>NUCLEOTIDE SEQUENCE [LARGE SCALE GENOMIC DNA]</scope>
    <source>
        <strain evidence="2">ATCC 10573 / BCRC 21748 / CBS 615 / JCM 9827 / NBRC 10315 / NRRL Y-1498 / VKM Y-70</strain>
    </source>
</reference>
<protein>
    <recommendedName>
        <fullName evidence="3">Ubiquitin-protein ligase E3A N-terminal zinc-binding domain-containing protein</fullName>
    </recommendedName>
</protein>
<evidence type="ECO:0000313" key="1">
    <source>
        <dbReference type="EMBL" id="EGV63337.1"/>
    </source>
</evidence>
<dbReference type="AlphaFoldDB" id="G3B5Z1"/>
<dbReference type="HOGENOM" id="CLU_1524948_0_0_1"/>